<proteinExistence type="predicted"/>
<gene>
    <name evidence="1" type="ORF">J1N35_030935</name>
</gene>
<comment type="caution">
    <text evidence="1">The sequence shown here is derived from an EMBL/GenBank/DDBJ whole genome shotgun (WGS) entry which is preliminary data.</text>
</comment>
<dbReference type="PANTHER" id="PTHR33358">
    <property type="entry name" value="F-BOX PROTEIN WITH A DOMAIN PROTEIN"/>
    <property type="match status" value="1"/>
</dbReference>
<dbReference type="InterPro" id="IPR027949">
    <property type="entry name" value="Chloroplast_duf"/>
</dbReference>
<evidence type="ECO:0000313" key="2">
    <source>
        <dbReference type="Proteomes" id="UP000828251"/>
    </source>
</evidence>
<dbReference type="Proteomes" id="UP000828251">
    <property type="component" value="Unassembled WGS sequence"/>
</dbReference>
<keyword evidence="2" id="KW-1185">Reference proteome</keyword>
<protein>
    <recommendedName>
        <fullName evidence="3">F-box protein</fullName>
    </recommendedName>
</protein>
<evidence type="ECO:0008006" key="3">
    <source>
        <dbReference type="Google" id="ProtNLM"/>
    </source>
</evidence>
<dbReference type="EMBL" id="JAIQCV010000009">
    <property type="protein sequence ID" value="KAH1065948.1"/>
    <property type="molecule type" value="Genomic_DNA"/>
</dbReference>
<dbReference type="AlphaFoldDB" id="A0A9D3ZUD8"/>
<accession>A0A9D3ZUD8</accession>
<evidence type="ECO:0000313" key="1">
    <source>
        <dbReference type="EMBL" id="KAH1065948.1"/>
    </source>
</evidence>
<dbReference type="PANTHER" id="PTHR33358:SF12">
    <property type="entry name" value="F-BOX PROTEIN WITH A DOMAIN PROTEIN"/>
    <property type="match status" value="1"/>
</dbReference>
<dbReference type="OrthoDB" id="1897643at2759"/>
<organism evidence="1 2">
    <name type="scientific">Gossypium stocksii</name>
    <dbReference type="NCBI Taxonomy" id="47602"/>
    <lineage>
        <taxon>Eukaryota</taxon>
        <taxon>Viridiplantae</taxon>
        <taxon>Streptophyta</taxon>
        <taxon>Embryophyta</taxon>
        <taxon>Tracheophyta</taxon>
        <taxon>Spermatophyta</taxon>
        <taxon>Magnoliopsida</taxon>
        <taxon>eudicotyledons</taxon>
        <taxon>Gunneridae</taxon>
        <taxon>Pentapetalae</taxon>
        <taxon>rosids</taxon>
        <taxon>malvids</taxon>
        <taxon>Malvales</taxon>
        <taxon>Malvaceae</taxon>
        <taxon>Malvoideae</taxon>
        <taxon>Gossypium</taxon>
    </lineage>
</organism>
<dbReference type="Pfam" id="PF14476">
    <property type="entry name" value="Chloroplast_duf"/>
    <property type="match status" value="1"/>
</dbReference>
<reference evidence="1 2" key="1">
    <citation type="journal article" date="2021" name="Plant Biotechnol. J.">
        <title>Multi-omics assisted identification of the key and species-specific regulatory components of drought-tolerant mechanisms in Gossypium stocksii.</title>
        <authorList>
            <person name="Yu D."/>
            <person name="Ke L."/>
            <person name="Zhang D."/>
            <person name="Wu Y."/>
            <person name="Sun Y."/>
            <person name="Mei J."/>
            <person name="Sun J."/>
            <person name="Sun Y."/>
        </authorList>
    </citation>
    <scope>NUCLEOTIDE SEQUENCE [LARGE SCALE GENOMIC DNA]</scope>
    <source>
        <strain evidence="2">cv. E1</strain>
        <tissue evidence="1">Leaf</tissue>
    </source>
</reference>
<sequence>MITLTAATMAGVTATGSAGVSVLGLKLASTLLFSAGTGKLVNKIQPSQLVEEQRNATRLFKLLQGQIKTVLAIGSPSKEEVKDAMEKVLALDKAYHLPLLGVMLEKFPESLEPAVWLPKTQSQKTNKQKHFNGKVESNGWTEELELEMRQVVEVIKRKDSEDYKRLGNKALKMNKVLAASGPLLTGIAALESAFMGPSNGPWAAIMAAAAGALASAVNTFEHGGQVGMVFEMYRNNADFFKLVQESIESTLSESDLEKRENG</sequence>
<name>A0A9D3ZUD8_9ROSI</name>